<keyword evidence="1" id="KW-0238">DNA-binding</keyword>
<protein>
    <submittedName>
        <fullName evidence="4">Transcriptional regulator, MerR family protein</fullName>
    </submittedName>
</protein>
<evidence type="ECO:0000259" key="3">
    <source>
        <dbReference type="PROSITE" id="PS50937"/>
    </source>
</evidence>
<dbReference type="Proteomes" id="UP000320338">
    <property type="component" value="Unassembled WGS sequence"/>
</dbReference>
<dbReference type="PANTHER" id="PTHR30204:SF93">
    <property type="entry name" value="HTH MERR-TYPE DOMAIN-CONTAINING PROTEIN"/>
    <property type="match status" value="1"/>
</dbReference>
<comment type="caution">
    <text evidence="4">The sequence shown here is derived from an EMBL/GenBank/DDBJ whole genome shotgun (WGS) entry which is preliminary data.</text>
</comment>
<evidence type="ECO:0000313" key="5">
    <source>
        <dbReference type="Proteomes" id="UP000320338"/>
    </source>
</evidence>
<dbReference type="PANTHER" id="PTHR30204">
    <property type="entry name" value="REDOX-CYCLING DRUG-SENSING TRANSCRIPTIONAL ACTIVATOR SOXR"/>
    <property type="match status" value="1"/>
</dbReference>
<name>A0A4Y3WRN7_9PSEU</name>
<dbReference type="SUPFAM" id="SSF46955">
    <property type="entry name" value="Putative DNA-binding domain"/>
    <property type="match status" value="1"/>
</dbReference>
<dbReference type="SMART" id="SM00422">
    <property type="entry name" value="HTH_MERR"/>
    <property type="match status" value="1"/>
</dbReference>
<sequence>MAWSTRELAELAGTTLRAVRHYHQVGLLAEPERRSNGYKQYGVAHLVRLLRIKRLVDLGFTLPQIAELGERDDHPAEALRALDAELAATIDRLQRVRVELRGILDEAAPTDLPPELAPVARVDLSGADRSFVAVIGRVMGPQARRAWADMLLHLPDDPVAAEFDDLPADTDESTRQDVARRMVPYVRALRARHPDLHGPPSDAPGDPRSAARTVGEALRDLYNPAQLDVLRRTEELLRADRAAPPG</sequence>
<dbReference type="Gene3D" id="1.10.1660.10">
    <property type="match status" value="1"/>
</dbReference>
<dbReference type="AlphaFoldDB" id="A0A4Y3WRN7"/>
<accession>A0A4Y3WRN7</accession>
<dbReference type="InterPro" id="IPR000551">
    <property type="entry name" value="MerR-type_HTH_dom"/>
</dbReference>
<gene>
    <name evidence="4" type="ORF">PHY01_23090</name>
</gene>
<evidence type="ECO:0000313" key="4">
    <source>
        <dbReference type="EMBL" id="GEC20026.1"/>
    </source>
</evidence>
<dbReference type="OrthoDB" id="4569196at2"/>
<reference evidence="4 5" key="1">
    <citation type="submission" date="2019-06" db="EMBL/GenBank/DDBJ databases">
        <title>Whole genome shotgun sequence of Pseudonocardia hydrocarbonoxydans NBRC 14498.</title>
        <authorList>
            <person name="Hosoyama A."/>
            <person name="Uohara A."/>
            <person name="Ohji S."/>
            <person name="Ichikawa N."/>
        </authorList>
    </citation>
    <scope>NUCLEOTIDE SEQUENCE [LARGE SCALE GENOMIC DNA]</scope>
    <source>
        <strain evidence="4 5">NBRC 14498</strain>
    </source>
</reference>
<organism evidence="4 5">
    <name type="scientific">Pseudonocardia hydrocarbonoxydans</name>
    <dbReference type="NCBI Taxonomy" id="76726"/>
    <lineage>
        <taxon>Bacteria</taxon>
        <taxon>Bacillati</taxon>
        <taxon>Actinomycetota</taxon>
        <taxon>Actinomycetes</taxon>
        <taxon>Pseudonocardiales</taxon>
        <taxon>Pseudonocardiaceae</taxon>
        <taxon>Pseudonocardia</taxon>
    </lineage>
</organism>
<evidence type="ECO:0000256" key="2">
    <source>
        <dbReference type="SAM" id="MobiDB-lite"/>
    </source>
</evidence>
<dbReference type="InterPro" id="IPR047057">
    <property type="entry name" value="MerR_fam"/>
</dbReference>
<dbReference type="Pfam" id="PF13411">
    <property type="entry name" value="MerR_1"/>
    <property type="match status" value="1"/>
</dbReference>
<feature type="region of interest" description="Disordered" evidence="2">
    <location>
        <begin position="191"/>
        <end position="214"/>
    </location>
</feature>
<dbReference type="GO" id="GO:0003700">
    <property type="term" value="F:DNA-binding transcription factor activity"/>
    <property type="evidence" value="ECO:0007669"/>
    <property type="project" value="InterPro"/>
</dbReference>
<dbReference type="RefSeq" id="WP_141278573.1">
    <property type="nucleotide sequence ID" value="NZ_BAAARZ010000019.1"/>
</dbReference>
<dbReference type="GO" id="GO:0003677">
    <property type="term" value="F:DNA binding"/>
    <property type="evidence" value="ECO:0007669"/>
    <property type="project" value="UniProtKB-KW"/>
</dbReference>
<dbReference type="CDD" id="cd00592">
    <property type="entry name" value="HTH_MerR-like"/>
    <property type="match status" value="1"/>
</dbReference>
<keyword evidence="5" id="KW-1185">Reference proteome</keyword>
<evidence type="ECO:0000256" key="1">
    <source>
        <dbReference type="ARBA" id="ARBA00023125"/>
    </source>
</evidence>
<dbReference type="EMBL" id="BJNG01000017">
    <property type="protein sequence ID" value="GEC20026.1"/>
    <property type="molecule type" value="Genomic_DNA"/>
</dbReference>
<feature type="domain" description="HTH merR-type" evidence="3">
    <location>
        <begin position="2"/>
        <end position="71"/>
    </location>
</feature>
<proteinExistence type="predicted"/>
<dbReference type="PROSITE" id="PS50937">
    <property type="entry name" value="HTH_MERR_2"/>
    <property type="match status" value="1"/>
</dbReference>
<dbReference type="InterPro" id="IPR009061">
    <property type="entry name" value="DNA-bd_dom_put_sf"/>
</dbReference>